<keyword evidence="2" id="KW-1185">Reference proteome</keyword>
<name>A0AAE0XQ26_9GAST</name>
<evidence type="ECO:0000313" key="2">
    <source>
        <dbReference type="Proteomes" id="UP001283361"/>
    </source>
</evidence>
<sequence>MIVLVLSNISWSVKFSAISNMFESFVMVGGEQQLTAGRSTTYTNLEPLAQGPGESGRVICRLDDHQ</sequence>
<gene>
    <name evidence="1" type="ORF">RRG08_042592</name>
</gene>
<dbReference type="Proteomes" id="UP001283361">
    <property type="component" value="Unassembled WGS sequence"/>
</dbReference>
<comment type="caution">
    <text evidence="1">The sequence shown here is derived from an EMBL/GenBank/DDBJ whole genome shotgun (WGS) entry which is preliminary data.</text>
</comment>
<reference evidence="1" key="1">
    <citation type="journal article" date="2023" name="G3 (Bethesda)">
        <title>A reference genome for the long-term kleptoplast-retaining sea slug Elysia crispata morphotype clarki.</title>
        <authorList>
            <person name="Eastman K.E."/>
            <person name="Pendleton A.L."/>
            <person name="Shaikh M.A."/>
            <person name="Suttiyut T."/>
            <person name="Ogas R."/>
            <person name="Tomko P."/>
            <person name="Gavelis G."/>
            <person name="Widhalm J.R."/>
            <person name="Wisecaver J.H."/>
        </authorList>
    </citation>
    <scope>NUCLEOTIDE SEQUENCE</scope>
    <source>
        <strain evidence="1">ECLA1</strain>
    </source>
</reference>
<protein>
    <submittedName>
        <fullName evidence="1">Uncharacterized protein</fullName>
    </submittedName>
</protein>
<accession>A0AAE0XQ26</accession>
<evidence type="ECO:0000313" key="1">
    <source>
        <dbReference type="EMBL" id="KAK3702602.1"/>
    </source>
</evidence>
<organism evidence="1 2">
    <name type="scientific">Elysia crispata</name>
    <name type="common">lettuce slug</name>
    <dbReference type="NCBI Taxonomy" id="231223"/>
    <lineage>
        <taxon>Eukaryota</taxon>
        <taxon>Metazoa</taxon>
        <taxon>Spiralia</taxon>
        <taxon>Lophotrochozoa</taxon>
        <taxon>Mollusca</taxon>
        <taxon>Gastropoda</taxon>
        <taxon>Heterobranchia</taxon>
        <taxon>Euthyneura</taxon>
        <taxon>Panpulmonata</taxon>
        <taxon>Sacoglossa</taxon>
        <taxon>Placobranchoidea</taxon>
        <taxon>Plakobranchidae</taxon>
        <taxon>Elysia</taxon>
    </lineage>
</organism>
<dbReference type="EMBL" id="JAWDGP010007852">
    <property type="protein sequence ID" value="KAK3702602.1"/>
    <property type="molecule type" value="Genomic_DNA"/>
</dbReference>
<proteinExistence type="predicted"/>
<dbReference type="AlphaFoldDB" id="A0AAE0XQ26"/>